<dbReference type="Gene3D" id="3.40.50.2300">
    <property type="match status" value="2"/>
</dbReference>
<dbReference type="Proteomes" id="UP000198935">
    <property type="component" value="Unassembled WGS sequence"/>
</dbReference>
<evidence type="ECO:0000256" key="1">
    <source>
        <dbReference type="ARBA" id="ARBA00004196"/>
    </source>
</evidence>
<protein>
    <submittedName>
        <fullName evidence="5">ABC-type sugar transport system, substrate-binding protein, contains N-terminal xre family HTH domain</fullName>
    </submittedName>
</protein>
<dbReference type="PROSITE" id="PS51257">
    <property type="entry name" value="PROKAR_LIPOPROTEIN"/>
    <property type="match status" value="1"/>
</dbReference>
<evidence type="ECO:0000313" key="6">
    <source>
        <dbReference type="Proteomes" id="UP000198935"/>
    </source>
</evidence>
<keyword evidence="3" id="KW-0732">Signal</keyword>
<evidence type="ECO:0000313" key="5">
    <source>
        <dbReference type="EMBL" id="SDZ62832.1"/>
    </source>
</evidence>
<evidence type="ECO:0000259" key="4">
    <source>
        <dbReference type="Pfam" id="PF13407"/>
    </source>
</evidence>
<dbReference type="STRING" id="1503961.SAMN05421736_12285"/>
<feature type="chain" id="PRO_5038879154" evidence="3">
    <location>
        <begin position="20"/>
        <end position="378"/>
    </location>
</feature>
<organism evidence="5 6">
    <name type="scientific">Evansella caseinilytica</name>
    <dbReference type="NCBI Taxonomy" id="1503961"/>
    <lineage>
        <taxon>Bacteria</taxon>
        <taxon>Bacillati</taxon>
        <taxon>Bacillota</taxon>
        <taxon>Bacilli</taxon>
        <taxon>Bacillales</taxon>
        <taxon>Bacillaceae</taxon>
        <taxon>Evansella</taxon>
    </lineage>
</organism>
<dbReference type="InterPro" id="IPR028082">
    <property type="entry name" value="Peripla_BP_I"/>
</dbReference>
<name>A0A1H3UK21_9BACI</name>
<sequence>MKTLLKKVLLLTVISVLLAACGAKSNDSSEANDSDKKQTDDGFTIGVMLYNYTDVQGKEIKSYGDYLAEHFNVNFNYATVGTSEEDHIAALENLIASGVDAVISGYDTSLEQSLQLAEQAKVYYGVALGDVRDDVSSEYFVGGLYNFGEKPETIGAQYAQAAYEAGVKNIGVTSFQEFAFVDAPAIISGFKEKLAELDPANEITVYDTEYHMFGPEDVSSAVTKVISDHPEVDAIFGLGSGMDFVYPAILNSTKPDIKVLALGYNDSTPAALENGSVLAAGTNNYSQIIANVFAQLYDRLNGHEYTDWELNGSVDYPIFSSVEEVEDFQKYIVPGDKSNGAVTVEELKQVMKTFNENATWQELQQLTTRTLSEIKEAR</sequence>
<dbReference type="GO" id="GO:0030288">
    <property type="term" value="C:outer membrane-bounded periplasmic space"/>
    <property type="evidence" value="ECO:0007669"/>
    <property type="project" value="TreeGrafter"/>
</dbReference>
<dbReference type="AlphaFoldDB" id="A0A1H3UK21"/>
<gene>
    <name evidence="5" type="ORF">SAMN05421736_12285</name>
</gene>
<proteinExistence type="inferred from homology"/>
<dbReference type="OrthoDB" id="2653343at2"/>
<keyword evidence="5" id="KW-0762">Sugar transport</keyword>
<keyword evidence="6" id="KW-1185">Reference proteome</keyword>
<dbReference type="PANTHER" id="PTHR30036">
    <property type="entry name" value="D-XYLOSE-BINDING PERIPLASMIC PROTEIN"/>
    <property type="match status" value="1"/>
</dbReference>
<feature type="signal peptide" evidence="3">
    <location>
        <begin position="1"/>
        <end position="19"/>
    </location>
</feature>
<evidence type="ECO:0000256" key="3">
    <source>
        <dbReference type="SAM" id="SignalP"/>
    </source>
</evidence>
<dbReference type="InterPro" id="IPR050555">
    <property type="entry name" value="Bact_Solute-Bind_Prot2"/>
</dbReference>
<comment type="subcellular location">
    <subcellularLocation>
        <location evidence="1">Cell envelope</location>
    </subcellularLocation>
</comment>
<dbReference type="PANTHER" id="PTHR30036:SF7">
    <property type="entry name" value="ABC TRANSPORTER PERIPLASMIC-BINDING PROTEIN YPHF"/>
    <property type="match status" value="1"/>
</dbReference>
<dbReference type="EMBL" id="FNPI01000022">
    <property type="protein sequence ID" value="SDZ62832.1"/>
    <property type="molecule type" value="Genomic_DNA"/>
</dbReference>
<feature type="domain" description="Periplasmic binding protein" evidence="4">
    <location>
        <begin position="68"/>
        <end position="303"/>
    </location>
</feature>
<dbReference type="Pfam" id="PF13407">
    <property type="entry name" value="Peripla_BP_4"/>
    <property type="match status" value="1"/>
</dbReference>
<accession>A0A1H3UK21</accession>
<comment type="similarity">
    <text evidence="2">Belongs to the bacterial solute-binding protein 2 family.</text>
</comment>
<dbReference type="GO" id="GO:0030246">
    <property type="term" value="F:carbohydrate binding"/>
    <property type="evidence" value="ECO:0007669"/>
    <property type="project" value="TreeGrafter"/>
</dbReference>
<dbReference type="InterPro" id="IPR025997">
    <property type="entry name" value="SBP_2_dom"/>
</dbReference>
<evidence type="ECO:0000256" key="2">
    <source>
        <dbReference type="ARBA" id="ARBA00007639"/>
    </source>
</evidence>
<reference evidence="6" key="1">
    <citation type="submission" date="2016-10" db="EMBL/GenBank/DDBJ databases">
        <authorList>
            <person name="Varghese N."/>
            <person name="Submissions S."/>
        </authorList>
    </citation>
    <scope>NUCLEOTIDE SEQUENCE [LARGE SCALE GENOMIC DNA]</scope>
    <source>
        <strain evidence="6">SP</strain>
    </source>
</reference>
<dbReference type="SUPFAM" id="SSF53822">
    <property type="entry name" value="Periplasmic binding protein-like I"/>
    <property type="match status" value="1"/>
</dbReference>
<keyword evidence="5" id="KW-0813">Transport</keyword>